<dbReference type="PANTHER" id="PTHR33751">
    <property type="entry name" value="CBB3-TYPE CYTOCHROME C OXIDASE SUBUNIT FIXP"/>
    <property type="match status" value="1"/>
</dbReference>
<keyword evidence="8" id="KW-0732">Signal</keyword>
<keyword evidence="2 6" id="KW-0349">Heme</keyword>
<sequence>MRLFRKAAAVLVMSGVVCSAAWAQSPETGETQEIMELRKRLEARIEQIEMDKDGLEKMKKAGRERTVLCKTCHGDDGIAVKELVPNLAGQNPVYLVDQFKRFGDGQRNDFFMSALAKSFSEENKIKIALYYSSMEMKASGGGKLGLMTQGRNLYKETCSRCHGADGKGQEGYVRLAGQRYDYVAKMLKEFCDRTGRRTNPWMSGVALKLNDEDMEAVATYLASLK</sequence>
<dbReference type="InterPro" id="IPR050597">
    <property type="entry name" value="Cytochrome_c_Oxidase_Subunit"/>
</dbReference>
<reference evidence="10 11" key="1">
    <citation type="submission" date="2016-11" db="EMBL/GenBank/DDBJ databases">
        <title>Mixed transmission modes and dynamic genome evolution in an obligate animal-bacterial symbiosis.</title>
        <authorList>
            <person name="Russell S.L."/>
            <person name="Corbett-Detig R.B."/>
            <person name="Cavanaugh C.M."/>
        </authorList>
    </citation>
    <scope>NUCLEOTIDE SEQUENCE [LARGE SCALE GENOMIC DNA]</scope>
    <source>
        <strain evidence="10">Se-Cadez</strain>
    </source>
</reference>
<dbReference type="Gene3D" id="1.10.760.10">
    <property type="entry name" value="Cytochrome c-like domain"/>
    <property type="match status" value="2"/>
</dbReference>
<feature type="signal peptide" evidence="8">
    <location>
        <begin position="1"/>
        <end position="23"/>
    </location>
</feature>
<feature type="domain" description="Cytochrome c" evidence="9">
    <location>
        <begin position="49"/>
        <end position="135"/>
    </location>
</feature>
<dbReference type="EMBL" id="MPRJ01000003">
    <property type="protein sequence ID" value="OOZ37755.1"/>
    <property type="molecule type" value="Genomic_DNA"/>
</dbReference>
<keyword evidence="5 6" id="KW-0408">Iron</keyword>
<evidence type="ECO:0000256" key="7">
    <source>
        <dbReference type="SAM" id="Coils"/>
    </source>
</evidence>
<gene>
    <name evidence="10" type="ORF">BOW51_01090</name>
</gene>
<dbReference type="InterPro" id="IPR009056">
    <property type="entry name" value="Cyt_c-like_dom"/>
</dbReference>
<evidence type="ECO:0000256" key="4">
    <source>
        <dbReference type="ARBA" id="ARBA00022982"/>
    </source>
</evidence>
<name>A0A1T2KY33_9GAMM</name>
<dbReference type="GO" id="GO:0020037">
    <property type="term" value="F:heme binding"/>
    <property type="evidence" value="ECO:0007669"/>
    <property type="project" value="InterPro"/>
</dbReference>
<comment type="caution">
    <text evidence="10">The sequence shown here is derived from an EMBL/GenBank/DDBJ whole genome shotgun (WGS) entry which is preliminary data.</text>
</comment>
<protein>
    <recommendedName>
        <fullName evidence="9">Cytochrome c domain-containing protein</fullName>
    </recommendedName>
</protein>
<evidence type="ECO:0000256" key="5">
    <source>
        <dbReference type="ARBA" id="ARBA00023004"/>
    </source>
</evidence>
<keyword evidence="3 6" id="KW-0479">Metal-binding</keyword>
<evidence type="ECO:0000256" key="8">
    <source>
        <dbReference type="SAM" id="SignalP"/>
    </source>
</evidence>
<organism evidence="10 11">
    <name type="scientific">Solemya velesiana gill symbiont</name>
    <dbReference type="NCBI Taxonomy" id="1918948"/>
    <lineage>
        <taxon>Bacteria</taxon>
        <taxon>Pseudomonadati</taxon>
        <taxon>Pseudomonadota</taxon>
        <taxon>Gammaproteobacteria</taxon>
        <taxon>sulfur-oxidizing symbionts</taxon>
    </lineage>
</organism>
<feature type="coiled-coil region" evidence="7">
    <location>
        <begin position="31"/>
        <end position="65"/>
    </location>
</feature>
<keyword evidence="11" id="KW-1185">Reference proteome</keyword>
<evidence type="ECO:0000313" key="11">
    <source>
        <dbReference type="Proteomes" id="UP000190896"/>
    </source>
</evidence>
<evidence type="ECO:0000259" key="9">
    <source>
        <dbReference type="PROSITE" id="PS51007"/>
    </source>
</evidence>
<dbReference type="SUPFAM" id="SSF46626">
    <property type="entry name" value="Cytochrome c"/>
    <property type="match status" value="2"/>
</dbReference>
<evidence type="ECO:0000256" key="2">
    <source>
        <dbReference type="ARBA" id="ARBA00022617"/>
    </source>
</evidence>
<dbReference type="AlphaFoldDB" id="A0A1T2KY33"/>
<keyword evidence="1" id="KW-0813">Transport</keyword>
<dbReference type="GO" id="GO:0009055">
    <property type="term" value="F:electron transfer activity"/>
    <property type="evidence" value="ECO:0007669"/>
    <property type="project" value="InterPro"/>
</dbReference>
<evidence type="ECO:0000256" key="3">
    <source>
        <dbReference type="ARBA" id="ARBA00022723"/>
    </source>
</evidence>
<dbReference type="PROSITE" id="PS51007">
    <property type="entry name" value="CYTC"/>
    <property type="match status" value="2"/>
</dbReference>
<dbReference type="Proteomes" id="UP000190896">
    <property type="component" value="Unassembled WGS sequence"/>
</dbReference>
<proteinExistence type="predicted"/>
<dbReference type="Pfam" id="PF00034">
    <property type="entry name" value="Cytochrom_C"/>
    <property type="match status" value="1"/>
</dbReference>
<dbReference type="OrthoDB" id="9773456at2"/>
<keyword evidence="4" id="KW-0249">Electron transport</keyword>
<accession>A0A1T2KY33</accession>
<evidence type="ECO:0000256" key="6">
    <source>
        <dbReference type="PROSITE-ProRule" id="PRU00433"/>
    </source>
</evidence>
<feature type="domain" description="Cytochrome c" evidence="9">
    <location>
        <begin position="145"/>
        <end position="225"/>
    </location>
</feature>
<dbReference type="InterPro" id="IPR036909">
    <property type="entry name" value="Cyt_c-like_dom_sf"/>
</dbReference>
<evidence type="ECO:0000256" key="1">
    <source>
        <dbReference type="ARBA" id="ARBA00022448"/>
    </source>
</evidence>
<feature type="chain" id="PRO_5012775073" description="Cytochrome c domain-containing protein" evidence="8">
    <location>
        <begin position="24"/>
        <end position="225"/>
    </location>
</feature>
<evidence type="ECO:0000313" key="10">
    <source>
        <dbReference type="EMBL" id="OOZ37755.1"/>
    </source>
</evidence>
<dbReference type="PANTHER" id="PTHR33751:SF9">
    <property type="entry name" value="CYTOCHROME C4"/>
    <property type="match status" value="1"/>
</dbReference>
<keyword evidence="7" id="KW-0175">Coiled coil</keyword>
<dbReference type="GO" id="GO:0046872">
    <property type="term" value="F:metal ion binding"/>
    <property type="evidence" value="ECO:0007669"/>
    <property type="project" value="UniProtKB-KW"/>
</dbReference>